<feature type="region of interest" description="Disordered" evidence="1">
    <location>
        <begin position="18"/>
        <end position="42"/>
    </location>
</feature>
<dbReference type="Proteomes" id="UP001359559">
    <property type="component" value="Unassembled WGS sequence"/>
</dbReference>
<proteinExistence type="predicted"/>
<protein>
    <submittedName>
        <fullName evidence="2">Uncharacterized protein</fullName>
    </submittedName>
</protein>
<accession>A0AAN9IKZ0</accession>
<sequence>MCHKTRWAIAIIFQDKCAIDEEENEEEDEEEEEEEDDKQMKEEETIIEMENGLEEEEYKVVEDMNTRYEQEDRVGGWKFPIESFSRRCHEVVNHIQGRNHVHGNHRHLHMYGVGIA</sequence>
<dbReference type="EMBL" id="JAYKXN010000006">
    <property type="protein sequence ID" value="KAK7277886.1"/>
    <property type="molecule type" value="Genomic_DNA"/>
</dbReference>
<evidence type="ECO:0000313" key="2">
    <source>
        <dbReference type="EMBL" id="KAK7277886.1"/>
    </source>
</evidence>
<dbReference type="AlphaFoldDB" id="A0AAN9IKZ0"/>
<gene>
    <name evidence="2" type="ORF">RJT34_22905</name>
</gene>
<comment type="caution">
    <text evidence="2">The sequence shown here is derived from an EMBL/GenBank/DDBJ whole genome shotgun (WGS) entry which is preliminary data.</text>
</comment>
<name>A0AAN9IKZ0_CLITE</name>
<evidence type="ECO:0000256" key="1">
    <source>
        <dbReference type="SAM" id="MobiDB-lite"/>
    </source>
</evidence>
<keyword evidence="3" id="KW-1185">Reference proteome</keyword>
<feature type="compositionally biased region" description="Acidic residues" evidence="1">
    <location>
        <begin position="20"/>
        <end position="37"/>
    </location>
</feature>
<reference evidence="2 3" key="1">
    <citation type="submission" date="2024-01" db="EMBL/GenBank/DDBJ databases">
        <title>The genomes of 5 underutilized Papilionoideae crops provide insights into root nodulation and disease resistance.</title>
        <authorList>
            <person name="Yuan L."/>
        </authorList>
    </citation>
    <scope>NUCLEOTIDE SEQUENCE [LARGE SCALE GENOMIC DNA]</scope>
    <source>
        <strain evidence="2">LY-2023</strain>
        <tissue evidence="2">Leaf</tissue>
    </source>
</reference>
<organism evidence="2 3">
    <name type="scientific">Clitoria ternatea</name>
    <name type="common">Butterfly pea</name>
    <dbReference type="NCBI Taxonomy" id="43366"/>
    <lineage>
        <taxon>Eukaryota</taxon>
        <taxon>Viridiplantae</taxon>
        <taxon>Streptophyta</taxon>
        <taxon>Embryophyta</taxon>
        <taxon>Tracheophyta</taxon>
        <taxon>Spermatophyta</taxon>
        <taxon>Magnoliopsida</taxon>
        <taxon>eudicotyledons</taxon>
        <taxon>Gunneridae</taxon>
        <taxon>Pentapetalae</taxon>
        <taxon>rosids</taxon>
        <taxon>fabids</taxon>
        <taxon>Fabales</taxon>
        <taxon>Fabaceae</taxon>
        <taxon>Papilionoideae</taxon>
        <taxon>50 kb inversion clade</taxon>
        <taxon>NPAAA clade</taxon>
        <taxon>indigoferoid/millettioid clade</taxon>
        <taxon>Phaseoleae</taxon>
        <taxon>Clitoria</taxon>
    </lineage>
</organism>
<evidence type="ECO:0000313" key="3">
    <source>
        <dbReference type="Proteomes" id="UP001359559"/>
    </source>
</evidence>